<proteinExistence type="predicted"/>
<evidence type="ECO:0000259" key="2">
    <source>
        <dbReference type="Pfam" id="PF13699"/>
    </source>
</evidence>
<dbReference type="Proteomes" id="UP000238823">
    <property type="component" value="Unassembled WGS sequence"/>
</dbReference>
<dbReference type="EMBL" id="PVNL01000040">
    <property type="protein sequence ID" value="PRQ08595.1"/>
    <property type="molecule type" value="Genomic_DNA"/>
</dbReference>
<dbReference type="InterPro" id="IPR025295">
    <property type="entry name" value="eCIS_core_dom"/>
</dbReference>
<dbReference type="AlphaFoldDB" id="A0A2S9YU03"/>
<feature type="domain" description="eCIS core" evidence="2">
    <location>
        <begin position="135"/>
        <end position="211"/>
    </location>
</feature>
<evidence type="ECO:0000313" key="3">
    <source>
        <dbReference type="EMBL" id="PRQ08595.1"/>
    </source>
</evidence>
<organism evidence="3 4">
    <name type="scientific">Enhygromyxa salina</name>
    <dbReference type="NCBI Taxonomy" id="215803"/>
    <lineage>
        <taxon>Bacteria</taxon>
        <taxon>Pseudomonadati</taxon>
        <taxon>Myxococcota</taxon>
        <taxon>Polyangia</taxon>
        <taxon>Nannocystales</taxon>
        <taxon>Nannocystaceae</taxon>
        <taxon>Enhygromyxa</taxon>
    </lineage>
</organism>
<comment type="caution">
    <text evidence="3">The sequence shown here is derived from an EMBL/GenBank/DDBJ whole genome shotgun (WGS) entry which is preliminary data.</text>
</comment>
<dbReference type="OrthoDB" id="5400814at2"/>
<name>A0A2S9YU03_9BACT</name>
<feature type="compositionally biased region" description="Polar residues" evidence="1">
    <location>
        <begin position="114"/>
        <end position="128"/>
    </location>
</feature>
<reference evidence="3 4" key="1">
    <citation type="submission" date="2018-03" db="EMBL/GenBank/DDBJ databases">
        <title>Draft Genome Sequences of the Obligatory Marine Myxobacteria Enhygromyxa salina SWB007.</title>
        <authorList>
            <person name="Poehlein A."/>
            <person name="Moghaddam J.A."/>
            <person name="Harms H."/>
            <person name="Alanjari M."/>
            <person name="Koenig G.M."/>
            <person name="Daniel R."/>
            <person name="Schaeberle T.F."/>
        </authorList>
    </citation>
    <scope>NUCLEOTIDE SEQUENCE [LARGE SCALE GENOMIC DNA]</scope>
    <source>
        <strain evidence="3 4">SWB007</strain>
    </source>
</reference>
<dbReference type="Pfam" id="PF13699">
    <property type="entry name" value="eCIS_core"/>
    <property type="match status" value="1"/>
</dbReference>
<evidence type="ECO:0000256" key="1">
    <source>
        <dbReference type="SAM" id="MobiDB-lite"/>
    </source>
</evidence>
<sequence>MGFVALSKLGGWKPDQANHAAGRNKQPFARSWSPAFNVDQLYTAPIAPQYKLEIGAADDAYEREADAVADAVVNGGELEGDLSGGAAGIQRACTTCESEEDLRRSPHDGAGPTPQLQPDTSAEISSARASGGQALPGSARSYFEPRFNADFSDIRIHRDAQAASLSHGLGARAFTVGRDLFFGAGQLNYSSHRGRHLLAHELTHTIQQSGAVRRKPNE</sequence>
<feature type="region of interest" description="Disordered" evidence="1">
    <location>
        <begin position="97"/>
        <end position="139"/>
    </location>
</feature>
<gene>
    <name evidence="3" type="ORF">ENSA7_16770</name>
</gene>
<evidence type="ECO:0000313" key="4">
    <source>
        <dbReference type="Proteomes" id="UP000238823"/>
    </source>
</evidence>
<accession>A0A2S9YU03</accession>
<protein>
    <recommendedName>
        <fullName evidence="2">eCIS core domain-containing protein</fullName>
    </recommendedName>
</protein>